<gene>
    <name evidence="1" type="ORF">QNH39_18545</name>
</gene>
<dbReference type="AlphaFoldDB" id="A0AA95MM85"/>
<keyword evidence="2" id="KW-1185">Reference proteome</keyword>
<dbReference type="KEGG" id="nnv:QNH39_18545"/>
<sequence>MNGKENIKKDLFEEYDFVTVEILTKVINSLDVEDKCTNPETLQYLVDIINEDKRQARER</sequence>
<evidence type="ECO:0000313" key="1">
    <source>
        <dbReference type="EMBL" id="WHY84638.1"/>
    </source>
</evidence>
<reference evidence="1" key="1">
    <citation type="submission" date="2023-05" db="EMBL/GenBank/DDBJ databases">
        <title>Comparative genomics of Bacillaceae isolates and their secondary metabolite potential.</title>
        <authorList>
            <person name="Song L."/>
            <person name="Nielsen L.J."/>
            <person name="Mohite O."/>
            <person name="Xu X."/>
            <person name="Weber T."/>
            <person name="Kovacs A.T."/>
        </authorList>
    </citation>
    <scope>NUCLEOTIDE SEQUENCE</scope>
    <source>
        <strain evidence="1">XLM17</strain>
    </source>
</reference>
<organism evidence="1 2">
    <name type="scientific">Neobacillus novalis</name>
    <dbReference type="NCBI Taxonomy" id="220687"/>
    <lineage>
        <taxon>Bacteria</taxon>
        <taxon>Bacillati</taxon>
        <taxon>Bacillota</taxon>
        <taxon>Bacilli</taxon>
        <taxon>Bacillales</taxon>
        <taxon>Bacillaceae</taxon>
        <taxon>Neobacillus</taxon>
    </lineage>
</organism>
<dbReference type="RefSeq" id="WP_066089863.1">
    <property type="nucleotide sequence ID" value="NZ_CP126114.1"/>
</dbReference>
<accession>A0AA95MM85</accession>
<dbReference type="Proteomes" id="UP001178288">
    <property type="component" value="Chromosome"/>
</dbReference>
<name>A0AA95MM85_9BACI</name>
<protein>
    <submittedName>
        <fullName evidence="1">Uncharacterized protein</fullName>
    </submittedName>
</protein>
<dbReference type="EMBL" id="CP126114">
    <property type="protein sequence ID" value="WHY84638.1"/>
    <property type="molecule type" value="Genomic_DNA"/>
</dbReference>
<proteinExistence type="predicted"/>
<evidence type="ECO:0000313" key="2">
    <source>
        <dbReference type="Proteomes" id="UP001178288"/>
    </source>
</evidence>